<dbReference type="InterPro" id="IPR050471">
    <property type="entry name" value="AB_hydrolase"/>
</dbReference>
<name>A0A846Y430_9NOCA</name>
<evidence type="ECO:0000259" key="1">
    <source>
        <dbReference type="Pfam" id="PF00561"/>
    </source>
</evidence>
<proteinExistence type="predicted"/>
<comment type="caution">
    <text evidence="2">The sequence shown here is derived from an EMBL/GenBank/DDBJ whole genome shotgun (WGS) entry which is preliminary data.</text>
</comment>
<dbReference type="Pfam" id="PF00561">
    <property type="entry name" value="Abhydrolase_1"/>
    <property type="match status" value="1"/>
</dbReference>
<dbReference type="Proteomes" id="UP000565711">
    <property type="component" value="Unassembled WGS sequence"/>
</dbReference>
<dbReference type="GO" id="GO:0016787">
    <property type="term" value="F:hydrolase activity"/>
    <property type="evidence" value="ECO:0007669"/>
    <property type="project" value="UniProtKB-KW"/>
</dbReference>
<accession>A0A846Y430</accession>
<dbReference type="PANTHER" id="PTHR43433">
    <property type="entry name" value="HYDROLASE, ALPHA/BETA FOLD FAMILY PROTEIN"/>
    <property type="match status" value="1"/>
</dbReference>
<dbReference type="AlphaFoldDB" id="A0A846Y430"/>
<reference evidence="2 3" key="1">
    <citation type="submission" date="2020-04" db="EMBL/GenBank/DDBJ databases">
        <title>MicrobeNet Type strains.</title>
        <authorList>
            <person name="Nicholson A.C."/>
        </authorList>
    </citation>
    <scope>NUCLEOTIDE SEQUENCE [LARGE SCALE GENOMIC DNA]</scope>
    <source>
        <strain evidence="2 3">JCM 12354</strain>
    </source>
</reference>
<sequence>MVGMAASTDHFLIRRDGATIAVSRGGQGQPLILCPGLLTTQADLHELTELLCLDHDVVTFDPRGHGRSSPADRYTFDAFLGDFTAVMTQVDLPMPPVLVGHSLGADLVVHYACDHPASAAAIVLIDGANPVPEPFVTEADLPEFRAMAEDLAAANEDARDTPHQVLLSAQEILDLNLEVDIVRSAILDRYRKIDCPISMIMSTAMAGNSVEGRAPWRNRNWRAGIERLVHDQPRISTTWLDAGHGLLVTHAREITRIISNTQR</sequence>
<dbReference type="PANTHER" id="PTHR43433:SF1">
    <property type="entry name" value="BLL5160 PROTEIN"/>
    <property type="match status" value="1"/>
</dbReference>
<keyword evidence="2" id="KW-0378">Hydrolase</keyword>
<feature type="domain" description="AB hydrolase-1" evidence="1">
    <location>
        <begin position="30"/>
        <end position="140"/>
    </location>
</feature>
<organism evidence="2 3">
    <name type="scientific">Nocardia vermiculata</name>
    <dbReference type="NCBI Taxonomy" id="257274"/>
    <lineage>
        <taxon>Bacteria</taxon>
        <taxon>Bacillati</taxon>
        <taxon>Actinomycetota</taxon>
        <taxon>Actinomycetes</taxon>
        <taxon>Mycobacteriales</taxon>
        <taxon>Nocardiaceae</taxon>
        <taxon>Nocardia</taxon>
    </lineage>
</organism>
<dbReference type="InterPro" id="IPR000073">
    <property type="entry name" value="AB_hydrolase_1"/>
</dbReference>
<dbReference type="SUPFAM" id="SSF53474">
    <property type="entry name" value="alpha/beta-Hydrolases"/>
    <property type="match status" value="1"/>
</dbReference>
<dbReference type="Gene3D" id="3.40.50.1820">
    <property type="entry name" value="alpha/beta hydrolase"/>
    <property type="match status" value="1"/>
</dbReference>
<evidence type="ECO:0000313" key="2">
    <source>
        <dbReference type="EMBL" id="NKY52451.1"/>
    </source>
</evidence>
<protein>
    <submittedName>
        <fullName evidence="2">Alpha/beta hydrolase</fullName>
    </submittedName>
</protein>
<keyword evidence="3" id="KW-1185">Reference proteome</keyword>
<evidence type="ECO:0000313" key="3">
    <source>
        <dbReference type="Proteomes" id="UP000565711"/>
    </source>
</evidence>
<dbReference type="EMBL" id="JAAXOP010000011">
    <property type="protein sequence ID" value="NKY52451.1"/>
    <property type="molecule type" value="Genomic_DNA"/>
</dbReference>
<dbReference type="InterPro" id="IPR029058">
    <property type="entry name" value="AB_hydrolase_fold"/>
</dbReference>
<gene>
    <name evidence="2" type="ORF">HGA08_19780</name>
</gene>